<name>A0ACA9MMD8_9GLOM</name>
<sequence length="98" mass="11078">KNTKFLDQIDARGRTHEQQKESGDKSLRDGIANFLEAFGGKYEAVLNHCIGVDVTALANTNIFSTPTMMRMKAHQDIRVKLNPNREQILIDMTKETNS</sequence>
<dbReference type="EMBL" id="CAJVPT010014081">
    <property type="protein sequence ID" value="CAG8601437.1"/>
    <property type="molecule type" value="Genomic_DNA"/>
</dbReference>
<feature type="non-terminal residue" evidence="1">
    <location>
        <position position="1"/>
    </location>
</feature>
<evidence type="ECO:0000313" key="1">
    <source>
        <dbReference type="EMBL" id="CAG8601437.1"/>
    </source>
</evidence>
<reference evidence="1" key="1">
    <citation type="submission" date="2021-06" db="EMBL/GenBank/DDBJ databases">
        <authorList>
            <person name="Kallberg Y."/>
            <person name="Tangrot J."/>
            <person name="Rosling A."/>
        </authorList>
    </citation>
    <scope>NUCLEOTIDE SEQUENCE</scope>
    <source>
        <strain evidence="1">CL356</strain>
    </source>
</reference>
<organism evidence="1 2">
    <name type="scientific">Acaulospora colombiana</name>
    <dbReference type="NCBI Taxonomy" id="27376"/>
    <lineage>
        <taxon>Eukaryota</taxon>
        <taxon>Fungi</taxon>
        <taxon>Fungi incertae sedis</taxon>
        <taxon>Mucoromycota</taxon>
        <taxon>Glomeromycotina</taxon>
        <taxon>Glomeromycetes</taxon>
        <taxon>Diversisporales</taxon>
        <taxon>Acaulosporaceae</taxon>
        <taxon>Acaulospora</taxon>
    </lineage>
</organism>
<dbReference type="Proteomes" id="UP000789525">
    <property type="component" value="Unassembled WGS sequence"/>
</dbReference>
<evidence type="ECO:0000313" key="2">
    <source>
        <dbReference type="Proteomes" id="UP000789525"/>
    </source>
</evidence>
<gene>
    <name evidence="1" type="ORF">ACOLOM_LOCUS6692</name>
</gene>
<protein>
    <submittedName>
        <fullName evidence="1">2579_t:CDS:1</fullName>
    </submittedName>
</protein>
<comment type="caution">
    <text evidence="1">The sequence shown here is derived from an EMBL/GenBank/DDBJ whole genome shotgun (WGS) entry which is preliminary data.</text>
</comment>
<proteinExistence type="predicted"/>
<accession>A0ACA9MMD8</accession>
<keyword evidence="2" id="KW-1185">Reference proteome</keyword>